<reference evidence="1 2" key="1">
    <citation type="journal article" date="2020" name="Int. J. Med. Microbiol.">
        <title>Discovery of Paenibacillus larvae ERIC V: Phenotypic and genomic comparison to genotypes ERIC I-IV reveal different inventories of virulence factors which correlate with epidemiological prevalences of American Foulbrood.</title>
        <authorList>
            <person name="Beims H."/>
            <person name="Bunk B."/>
            <person name="Erler S."/>
            <person name="Mohr K.I."/>
            <person name="Sproer C."/>
            <person name="Pradella S."/>
            <person name="Gunther G."/>
            <person name="Rohde M."/>
            <person name="von der Ohe W."/>
            <person name="Steinert M."/>
        </authorList>
    </citation>
    <scope>NUCLEOTIDE SEQUENCE [LARGE SCALE GENOMIC DNA]</scope>
    <source>
        <strain evidence="1">Eric_V</strain>
    </source>
</reference>
<dbReference type="Proteomes" id="UP000464330">
    <property type="component" value="Chromosome"/>
</dbReference>
<accession>A0A6C0QME1</accession>
<dbReference type="EMBL" id="CP019717">
    <property type="protein sequence ID" value="QHZ49905.1"/>
    <property type="molecule type" value="Genomic_DNA"/>
</dbReference>
<dbReference type="AlphaFoldDB" id="A0A6C0QME1"/>
<name>A0A6C0QME1_9BACL</name>
<sequence length="274" mass="30556">MINSSALIESKSLRESVIDRTEVLDKVKKLSMLPDDLHISIEMAANYYEVGGKAIESLIYDNNEELKTDGLQVLKGDRLSSFKKGSGIKSRAGAFTIIPRRAVLRIGMLLRDSPVARSVRDHLLNVEAERKSSYDDPGLLHFKKEAYMIEVAANVLRLPDSGKLKLLHDFNKQHCLQVPLPAYADEQVTESASELLKKNDVGISAKAFNNLLLSHGFLEEKQRPSRKGGIKTFKSLTARGLKYGKNIISPANPRETAPHYFANKFPELIEQVGL</sequence>
<evidence type="ECO:0000313" key="2">
    <source>
        <dbReference type="Proteomes" id="UP000464330"/>
    </source>
</evidence>
<organism evidence="1 2">
    <name type="scientific">Paenibacillus larvae subsp. larvae</name>
    <dbReference type="NCBI Taxonomy" id="147375"/>
    <lineage>
        <taxon>Bacteria</taxon>
        <taxon>Bacillati</taxon>
        <taxon>Bacillota</taxon>
        <taxon>Bacilli</taxon>
        <taxon>Bacillales</taxon>
        <taxon>Paenibacillaceae</taxon>
        <taxon>Paenibacillus</taxon>
    </lineage>
</organism>
<evidence type="ECO:0000313" key="1">
    <source>
        <dbReference type="EMBL" id="QHZ49905.1"/>
    </source>
</evidence>
<dbReference type="RefSeq" id="WP_172422854.1">
    <property type="nucleotide sequence ID" value="NZ_CP019717.1"/>
</dbReference>
<protein>
    <submittedName>
        <fullName evidence="1">Uncharacterized protein</fullName>
    </submittedName>
</protein>
<gene>
    <name evidence="1" type="ORF">ERICV_00724</name>
</gene>
<proteinExistence type="predicted"/>